<evidence type="ECO:0000256" key="4">
    <source>
        <dbReference type="ARBA" id="ARBA00022729"/>
    </source>
</evidence>
<dbReference type="AlphaFoldDB" id="A0A395T0A1"/>
<feature type="active site" evidence="11">
    <location>
        <position position="264"/>
    </location>
</feature>
<evidence type="ECO:0000256" key="3">
    <source>
        <dbReference type="ARBA" id="ARBA00007658"/>
    </source>
</evidence>
<proteinExistence type="inferred from homology"/>
<reference evidence="13 14" key="1">
    <citation type="journal article" date="2018" name="PLoS Pathog.">
        <title>Evolution of structural diversity of trichothecenes, a family of toxins produced by plant pathogenic and entomopathogenic fungi.</title>
        <authorList>
            <person name="Proctor R.H."/>
            <person name="McCormick S.P."/>
            <person name="Kim H.S."/>
            <person name="Cardoza R.E."/>
            <person name="Stanley A.M."/>
            <person name="Lindo L."/>
            <person name="Kelly A."/>
            <person name="Brown D.W."/>
            <person name="Lee T."/>
            <person name="Vaughan M.M."/>
            <person name="Alexander N.J."/>
            <person name="Busman M."/>
            <person name="Gutierrez S."/>
        </authorList>
    </citation>
    <scope>NUCLEOTIDE SEQUENCE [LARGE SCALE GENOMIC DNA]</scope>
    <source>
        <strain evidence="13 14">NRRL 20695</strain>
    </source>
</reference>
<evidence type="ECO:0000256" key="6">
    <source>
        <dbReference type="ARBA" id="ARBA00023157"/>
    </source>
</evidence>
<feature type="active site" evidence="11">
    <location>
        <position position="390"/>
    </location>
</feature>
<dbReference type="OrthoDB" id="8118055at2759"/>
<dbReference type="GO" id="GO:0005975">
    <property type="term" value="P:carbohydrate metabolic process"/>
    <property type="evidence" value="ECO:0007669"/>
    <property type="project" value="InterPro"/>
</dbReference>
<dbReference type="GO" id="GO:0005509">
    <property type="term" value="F:calcium ion binding"/>
    <property type="evidence" value="ECO:0007669"/>
    <property type="project" value="InterPro"/>
</dbReference>
<sequence>MSSDYHFFHLLPPKNSISEDYIRYLKQRGRDYDYTDFESVQIKRADEIVEMFRFALDGYFTHAFHHDSLRPKYNNYTDNRNGWGVTAVDGLDTAILMEQIDIVETILDFIPTIDFTKTNAPRPSLVSNFETNIRYLGGLLGAYGLLKGLFRHLKIESNKIDVLLVQAKTLADTLKFGFEIPSGIPVNDIFIENKPFNEGILTEGGGRTTGLAVMGSLILKWQHSSDPTGDPQYGELANRAEDGTFGIETGEILDNFRGWTSGNDSAYEYLTKISVYDPDRFSHYGKRFAKAADSTIKHLISHLSSRPDSTMVLLSLEPAMNRSDWLDYGLTFSEYCANGHRYAAYGIGPTLYSWDTEMLSLPENSNETERYSRASSLIPDNCYGDGQAPEAVESWYYSHQHTKSQYWRDVAWAFTLAQNRTMRVGGGFASVHDVLSPSGNGTCGGITASFMLAETLTYQWLIQTGSKGQWDVLGGEGGD</sequence>
<organism evidence="13 14">
    <name type="scientific">Fusarium longipes</name>
    <dbReference type="NCBI Taxonomy" id="694270"/>
    <lineage>
        <taxon>Eukaryota</taxon>
        <taxon>Fungi</taxon>
        <taxon>Dikarya</taxon>
        <taxon>Ascomycota</taxon>
        <taxon>Pezizomycotina</taxon>
        <taxon>Sordariomycetes</taxon>
        <taxon>Hypocreomycetidae</taxon>
        <taxon>Hypocreales</taxon>
        <taxon>Nectriaceae</taxon>
        <taxon>Fusarium</taxon>
    </lineage>
</organism>
<evidence type="ECO:0000313" key="14">
    <source>
        <dbReference type="Proteomes" id="UP000266234"/>
    </source>
</evidence>
<dbReference type="GO" id="GO:0016020">
    <property type="term" value="C:membrane"/>
    <property type="evidence" value="ECO:0007669"/>
    <property type="project" value="InterPro"/>
</dbReference>
<comment type="similarity">
    <text evidence="3 12">Belongs to the glycosyl hydrolase 47 family.</text>
</comment>
<evidence type="ECO:0000256" key="9">
    <source>
        <dbReference type="ARBA" id="ARBA00047669"/>
    </source>
</evidence>
<evidence type="ECO:0000256" key="12">
    <source>
        <dbReference type="RuleBase" id="RU361193"/>
    </source>
</evidence>
<comment type="catalytic activity">
    <reaction evidence="10">
        <text>N(4)-(alpha-D-Man-(1-&gt;2)-alpha-D-Man-(1-&gt;2)-alpha-D-Man-(1-&gt;3)-[alpha-D-Man-(1-&gt;2)-alpha-D-Man-(1-&gt;3)-[alpha-D-Man-(1-&gt;2)-alpha-D-Man-(1-&gt;6)]-alpha-D-Man-(1-&gt;6)]-beta-D-Man-(1-&gt;4)-beta-D-GlcNAc-(1-&gt;4)-beta-D-GlcNAc)-L-asparaginyl-[protein] (N-glucan mannose isomer 9A1,2,3B1,2,3) + 4 H2O = N(4)-(alpha-D-Man-(1-&gt;3)-[alpha-D-Man-(1-&gt;3)-[alpha-D-Man-(1-&gt;6)]-alpha-D-Man-(1-&gt;6)]-beta-D-Man-(1-&gt;4)-beta-D-GlcNAc-(1-&gt;4)-beta-D-GlcNAc)-L-asparaginyl-[protein] (N-glucan mannose isomer 5A1,2) + 4 beta-D-mannose</text>
        <dbReference type="Rhea" id="RHEA:56008"/>
        <dbReference type="Rhea" id="RHEA-COMP:14356"/>
        <dbReference type="Rhea" id="RHEA-COMP:14367"/>
        <dbReference type="ChEBI" id="CHEBI:15377"/>
        <dbReference type="ChEBI" id="CHEBI:28563"/>
        <dbReference type="ChEBI" id="CHEBI:59087"/>
        <dbReference type="ChEBI" id="CHEBI:139493"/>
        <dbReference type="EC" id="3.2.1.113"/>
    </reaction>
</comment>
<dbReference type="InterPro" id="IPR001382">
    <property type="entry name" value="Glyco_hydro_47"/>
</dbReference>
<evidence type="ECO:0000313" key="13">
    <source>
        <dbReference type="EMBL" id="RGP77789.1"/>
    </source>
</evidence>
<evidence type="ECO:0000256" key="7">
    <source>
        <dbReference type="ARBA" id="ARBA00023180"/>
    </source>
</evidence>
<dbReference type="PRINTS" id="PR00747">
    <property type="entry name" value="GLYHDRLASE47"/>
</dbReference>
<dbReference type="GO" id="GO:0036503">
    <property type="term" value="P:ERAD pathway"/>
    <property type="evidence" value="ECO:0007669"/>
    <property type="project" value="UniProtKB-ARBA"/>
</dbReference>
<evidence type="ECO:0000256" key="2">
    <source>
        <dbReference type="ARBA" id="ARBA00004922"/>
    </source>
</evidence>
<dbReference type="UniPathway" id="UPA00378"/>
<dbReference type="InterPro" id="IPR012341">
    <property type="entry name" value="6hp_glycosidase-like_sf"/>
</dbReference>
<keyword evidence="8 12" id="KW-0326">Glycosidase</keyword>
<gene>
    <name evidence="13" type="ORF">FLONG3_4083</name>
</gene>
<evidence type="ECO:0000256" key="8">
    <source>
        <dbReference type="ARBA" id="ARBA00023295"/>
    </source>
</evidence>
<comment type="caution">
    <text evidence="13">The sequence shown here is derived from an EMBL/GenBank/DDBJ whole genome shotgun (WGS) entry which is preliminary data.</text>
</comment>
<dbReference type="Gene3D" id="1.50.10.10">
    <property type="match status" value="2"/>
</dbReference>
<evidence type="ECO:0000256" key="5">
    <source>
        <dbReference type="ARBA" id="ARBA00022801"/>
    </source>
</evidence>
<dbReference type="InterPro" id="IPR050749">
    <property type="entry name" value="Glycosyl_Hydrolase_47"/>
</dbReference>
<comment type="cofactor">
    <cofactor evidence="1">
        <name>Ca(2+)</name>
        <dbReference type="ChEBI" id="CHEBI:29108"/>
    </cofactor>
</comment>
<dbReference type="STRING" id="694270.A0A395T0A1"/>
<comment type="catalytic activity">
    <reaction evidence="9">
        <text>N(4)-(alpha-D-Man-(1-&gt;2)-alpha-D-Man-(1-&gt;2)-alpha-D-Man-(1-&gt;3)-[alpha-D-Man-(1-&gt;3)-[alpha-D-Man-(1-&gt;2)-alpha-D-Man-(1-&gt;6)]-alpha-D-Man-(1-&gt;6)]-beta-D-Man-(1-&gt;4)-beta-D-GlcNAc-(1-&gt;4)-beta-D-GlcNAc)-L-asparaginyl-[protein] (N-glucan mannose isomer 8A1,2,3B1,3) + 3 H2O = N(4)-(alpha-D-Man-(1-&gt;3)-[alpha-D-Man-(1-&gt;3)-[alpha-D-Man-(1-&gt;6)]-alpha-D-Man-(1-&gt;6)]-beta-D-Man-(1-&gt;4)-beta-D-GlcNAc-(1-&gt;4)-beta-D-GlcNAc)-L-asparaginyl-[protein] (N-glucan mannose isomer 5A1,2) + 3 beta-D-mannose</text>
        <dbReference type="Rhea" id="RHEA:56028"/>
        <dbReference type="Rhea" id="RHEA-COMP:14358"/>
        <dbReference type="Rhea" id="RHEA-COMP:14367"/>
        <dbReference type="ChEBI" id="CHEBI:15377"/>
        <dbReference type="ChEBI" id="CHEBI:28563"/>
        <dbReference type="ChEBI" id="CHEBI:59087"/>
        <dbReference type="ChEBI" id="CHEBI:60628"/>
        <dbReference type="EC" id="3.2.1.113"/>
    </reaction>
</comment>
<dbReference type="SUPFAM" id="SSF48225">
    <property type="entry name" value="Seven-hairpin glycosidases"/>
    <property type="match status" value="1"/>
</dbReference>
<dbReference type="InterPro" id="IPR036026">
    <property type="entry name" value="Seven-hairpin_glycosidases"/>
</dbReference>
<evidence type="ECO:0000256" key="1">
    <source>
        <dbReference type="ARBA" id="ARBA00001913"/>
    </source>
</evidence>
<keyword evidence="6" id="KW-1015">Disulfide bond</keyword>
<protein>
    <recommendedName>
        <fullName evidence="12">alpha-1,2-Mannosidase</fullName>
        <ecNumber evidence="12">3.2.1.-</ecNumber>
    </recommendedName>
</protein>
<feature type="active site" description="Proton donor" evidence="11">
    <location>
        <position position="130"/>
    </location>
</feature>
<dbReference type="EMBL" id="PXOG01000086">
    <property type="protein sequence ID" value="RGP77789.1"/>
    <property type="molecule type" value="Genomic_DNA"/>
</dbReference>
<dbReference type="Proteomes" id="UP000266234">
    <property type="component" value="Unassembled WGS sequence"/>
</dbReference>
<evidence type="ECO:0000256" key="10">
    <source>
        <dbReference type="ARBA" id="ARBA00048605"/>
    </source>
</evidence>
<dbReference type="GO" id="GO:0005783">
    <property type="term" value="C:endoplasmic reticulum"/>
    <property type="evidence" value="ECO:0007669"/>
    <property type="project" value="TreeGrafter"/>
</dbReference>
<feature type="active site" description="Proton donor" evidence="11">
    <location>
        <position position="363"/>
    </location>
</feature>
<dbReference type="PANTHER" id="PTHR11742">
    <property type="entry name" value="MANNOSYL-OLIGOSACCHARIDE ALPHA-1,2-MANNOSIDASE-RELATED"/>
    <property type="match status" value="1"/>
</dbReference>
<keyword evidence="5 12" id="KW-0378">Hydrolase</keyword>
<keyword evidence="4" id="KW-0732">Signal</keyword>
<dbReference type="EC" id="3.2.1.-" evidence="12"/>
<comment type="pathway">
    <text evidence="2">Protein modification; protein glycosylation.</text>
</comment>
<dbReference type="Pfam" id="PF01532">
    <property type="entry name" value="Glyco_hydro_47"/>
    <property type="match status" value="2"/>
</dbReference>
<accession>A0A395T0A1</accession>
<keyword evidence="7" id="KW-0325">Glycoprotein</keyword>
<keyword evidence="14" id="KW-1185">Reference proteome</keyword>
<name>A0A395T0A1_9HYPO</name>
<evidence type="ECO:0000256" key="11">
    <source>
        <dbReference type="PIRSR" id="PIRSR601382-1"/>
    </source>
</evidence>
<dbReference type="GO" id="GO:0004571">
    <property type="term" value="F:mannosyl-oligosaccharide 1,2-alpha-mannosidase activity"/>
    <property type="evidence" value="ECO:0007669"/>
    <property type="project" value="UniProtKB-EC"/>
</dbReference>
<dbReference type="PANTHER" id="PTHR11742:SF101">
    <property type="entry name" value="MANNOSYL-OLIGOSACCHARIDE ALPHA-1,2-MANNOSIDASE 1B"/>
    <property type="match status" value="1"/>
</dbReference>